<keyword evidence="2" id="KW-0963">Cytoplasm</keyword>
<dbReference type="PANTHER" id="PTHR30612:SF0">
    <property type="entry name" value="CHLOROPLAST PROTEIN-TRANSPORTING ATPASE"/>
    <property type="match status" value="1"/>
</dbReference>
<keyword evidence="5" id="KW-0653">Protein transport</keyword>
<feature type="region of interest" description="Disordered" evidence="9">
    <location>
        <begin position="1691"/>
        <end position="1712"/>
    </location>
</feature>
<dbReference type="PANTHER" id="PTHR30612">
    <property type="entry name" value="SECA INNER MEMBRANE COMPONENT OF SEC PROTEIN SECRETION SYSTEM"/>
    <property type="match status" value="1"/>
</dbReference>
<evidence type="ECO:0000256" key="3">
    <source>
        <dbReference type="ARBA" id="ARBA00022741"/>
    </source>
</evidence>
<evidence type="ECO:0000256" key="1">
    <source>
        <dbReference type="ARBA" id="ARBA00022448"/>
    </source>
</evidence>
<keyword evidence="6" id="KW-1278">Translocase</keyword>
<evidence type="ECO:0000256" key="6">
    <source>
        <dbReference type="ARBA" id="ARBA00022967"/>
    </source>
</evidence>
<feature type="compositionally biased region" description="Basic and acidic residues" evidence="9">
    <location>
        <begin position="190"/>
        <end position="211"/>
    </location>
</feature>
<feature type="compositionally biased region" description="Basic and acidic residues" evidence="9">
    <location>
        <begin position="155"/>
        <end position="177"/>
    </location>
</feature>
<dbReference type="InterPro" id="IPR000185">
    <property type="entry name" value="SecA"/>
</dbReference>
<proteinExistence type="predicted"/>
<dbReference type="InterPro" id="IPR011115">
    <property type="entry name" value="SecA_DEAD"/>
</dbReference>
<evidence type="ECO:0000256" key="10">
    <source>
        <dbReference type="SAM" id="Phobius"/>
    </source>
</evidence>
<dbReference type="InterPro" id="IPR001650">
    <property type="entry name" value="Helicase_C-like"/>
</dbReference>
<feature type="transmembrane region" description="Helical" evidence="10">
    <location>
        <begin position="1482"/>
        <end position="1503"/>
    </location>
</feature>
<keyword evidence="8 10" id="KW-0472">Membrane</keyword>
<evidence type="ECO:0000313" key="14">
    <source>
        <dbReference type="Proteomes" id="UP001470230"/>
    </source>
</evidence>
<keyword evidence="7" id="KW-0811">Translocation</keyword>
<dbReference type="EMBL" id="JAPFFF010000056">
    <property type="protein sequence ID" value="KAK8838335.1"/>
    <property type="molecule type" value="Genomic_DNA"/>
</dbReference>
<gene>
    <name evidence="13" type="ORF">M9Y10_035758</name>
</gene>
<keyword evidence="4" id="KW-0067">ATP-binding</keyword>
<evidence type="ECO:0000256" key="9">
    <source>
        <dbReference type="SAM" id="MobiDB-lite"/>
    </source>
</evidence>
<dbReference type="Gene3D" id="3.40.50.300">
    <property type="entry name" value="P-loop containing nucleotide triphosphate hydrolases"/>
    <property type="match status" value="2"/>
</dbReference>
<dbReference type="InterPro" id="IPR014018">
    <property type="entry name" value="SecA_motor_DEAD"/>
</dbReference>
<keyword evidence="10" id="KW-1133">Transmembrane helix</keyword>
<keyword evidence="10" id="KW-0812">Transmembrane</keyword>
<accession>A0ABR2GWM2</accession>
<dbReference type="SMART" id="SM00957">
    <property type="entry name" value="SecA_DEAD"/>
    <property type="match status" value="1"/>
</dbReference>
<feature type="domain" description="Helicase C-terminal" evidence="11">
    <location>
        <begin position="1005"/>
        <end position="1172"/>
    </location>
</feature>
<name>A0ABR2GWM2_9EUKA</name>
<feature type="domain" description="SecA family profile" evidence="12">
    <location>
        <begin position="531"/>
        <end position="1166"/>
    </location>
</feature>
<feature type="compositionally biased region" description="Acidic residues" evidence="9">
    <location>
        <begin position="1694"/>
        <end position="1706"/>
    </location>
</feature>
<comment type="caution">
    <text evidence="13">The sequence shown here is derived from an EMBL/GenBank/DDBJ whole genome shotgun (WGS) entry which is preliminary data.</text>
</comment>
<reference evidence="13 14" key="1">
    <citation type="submission" date="2024-04" db="EMBL/GenBank/DDBJ databases">
        <title>Tritrichomonas musculus Genome.</title>
        <authorList>
            <person name="Alves-Ferreira E."/>
            <person name="Grigg M."/>
            <person name="Lorenzi H."/>
            <person name="Galac M."/>
        </authorList>
    </citation>
    <scope>NUCLEOTIDE SEQUENCE [LARGE SCALE GENOMIC DNA]</scope>
    <source>
        <strain evidence="13 14">EAF2021</strain>
    </source>
</reference>
<organism evidence="13 14">
    <name type="scientific">Tritrichomonas musculus</name>
    <dbReference type="NCBI Taxonomy" id="1915356"/>
    <lineage>
        <taxon>Eukaryota</taxon>
        <taxon>Metamonada</taxon>
        <taxon>Parabasalia</taxon>
        <taxon>Tritrichomonadida</taxon>
        <taxon>Tritrichomonadidae</taxon>
        <taxon>Tritrichomonas</taxon>
    </lineage>
</organism>
<evidence type="ECO:0000256" key="2">
    <source>
        <dbReference type="ARBA" id="ARBA00022490"/>
    </source>
</evidence>
<sequence>MPILNPQQAFNLLVFEIESINIDNDFLKKLLLTASKNYKLNRKTLDVYNKFLNFISLNMDIFFENFNLSDDDAQYFENLDENNIYSIISQLLMAGRANPNQNISDSDNTDYSDYTQLSEFTGYSDTTIVSNISESNYSESEDSESDDSESEDSESDNKESDNKKLDIKESDIKESNIKESNNNESENNESENKESNNKESNNKESDIRESNNNESGNKELNNNELENKELNNNESENKESNNINIQLDTQSKIKNNYCLIELDFAGYLKEKFEKAEIIIPDIKSLFFIPFHGKSFGLYVSTDSYAVLAFHNNKVNEKDLFLLGLAALLLEASGYIIVACILDDENTYYQIPEVLEFNTFGETHIFAEITKYKESDYRKMDISCSKNGYVYLYAHFRYNAEKFQELLEQESNANLKIFIFSKKIYSKRFRKVNYYIPKEYPLFYAPKSVRKRRDFKDLDSFNLSGFEKNTIGINLCNVALYKPKRKNDITPTKISGIGYGSIDSSFFLTIKDSLKVSIKVDNEDLLADFRDLHYMNPELYIAEPMYLSKKNIDISIVEKISNSYQDYTTISERIKSKKSDIKLNIEEKLRHAFHYLYKFTKDENDNNIEPYTSQIFAVYQAISYLSEKPEKEKGIILQVHTGEGKSFIVQVLAEYLARQGNTVHIATSNIILAARDFMKSYKYFTECERKASKLSKKRPSILIHKEEKKFIDRFIKGRISDDVPEKDIFYNDSNFDNPTNMNIVVCENNKRFQSNIVYSTFLNFEAYYLHQKEKNPYDVSNYLKNCYLIIDEADSILVDELTNGTILSKPMKSNADEVLELVYSNYMSGNKNPEHIQSMIKFQFPECENIQVDHIKKMFLEIEKVTSKGFDIDRKYVIAEDPSNPNIKRVYPFDSENKGIVELNKEFNGYVHQFVGIKEKHNNPIENENLEIQPLSLNYQFISHPTYVQMYKSVCGVTGTVGSDREKGILEKYYKLTTANVPRHQMNLGKNLPMILCDNNKDRDSIIIQELLHFHNDNYPVLVVFINVKEIRYFKDILINEKKIEHDKLYIFDGKNKKSKKLNKEDKMKIENESGKSGIITLGTNFCGRGIDIKFQEKPLCVIVTYYKDDKRSIDQVIGRAGRNGRPGITRIICTKKMYNEGFKTPKEDAMHAIISEFDIKNNEQTKYIKKINKKYPWIFNDADFTAKISKKDALSLRECSLNVNRITAFKYKFPVGMSYETFLKIQIQRIFSLKNCPECKYTWYLFRTYMRELILESWSLFLDDVDLKFNAMKNEEEKDDKTIKSEYSKFFTNEKKKFDKVLYQYIPQKDKCSYLETFLFIFNKAKKDWENEITEKIKYYNDFSQIEAKSNSYTSIHFGFFPMCLSENSGCRLTPLTPEEQEKSDKGCLYIVDPELRYIKKRSKKIFSITVAVDKIFEKFQEIADEKLQGLFGIRFFLRRTLCGCEFGVCVETNLEYPDDLQNCLFDRTPLLMFTLCTKSSFVWLGGLLIIVLVFFTSVAVTIGKKIIDSPNVTSHAWNFIKKIFFKIITKEEEGRNSIVVEHINKALDKIITFLDDEIHSSLEEHFKDEMKVIFDVILGLFMNGEIDKIDERINSQIGSNIRINAKIRGFLSSEMPYGKLIKIGVLIILYIAVFVFKFKHKKGINFKKVSRENASTFQKQNKQKKELDITKYNAYIKICKKIDNAEYERYDNENSDSDSDSDSDSFFDSSS</sequence>
<dbReference type="InterPro" id="IPR044722">
    <property type="entry name" value="SecA_SF2_C"/>
</dbReference>
<keyword evidence="3" id="KW-0547">Nucleotide-binding</keyword>
<protein>
    <recommendedName>
        <fullName evidence="15">Helicase C-terminal domain-containing protein</fullName>
    </recommendedName>
</protein>
<evidence type="ECO:0000256" key="4">
    <source>
        <dbReference type="ARBA" id="ARBA00022840"/>
    </source>
</evidence>
<dbReference type="PROSITE" id="PS51196">
    <property type="entry name" value="SECA_MOTOR_DEAD"/>
    <property type="match status" value="1"/>
</dbReference>
<feature type="transmembrane region" description="Helical" evidence="10">
    <location>
        <begin position="1621"/>
        <end position="1639"/>
    </location>
</feature>
<keyword evidence="14" id="KW-1185">Reference proteome</keyword>
<evidence type="ECO:0000259" key="11">
    <source>
        <dbReference type="PROSITE" id="PS51194"/>
    </source>
</evidence>
<keyword evidence="1" id="KW-0813">Transport</keyword>
<feature type="compositionally biased region" description="Low complexity" evidence="9">
    <location>
        <begin position="212"/>
        <end position="223"/>
    </location>
</feature>
<evidence type="ECO:0000313" key="13">
    <source>
        <dbReference type="EMBL" id="KAK8838335.1"/>
    </source>
</evidence>
<dbReference type="SUPFAM" id="SSF52540">
    <property type="entry name" value="P-loop containing nucleoside triphosphate hydrolases"/>
    <property type="match status" value="2"/>
</dbReference>
<evidence type="ECO:0000259" key="12">
    <source>
        <dbReference type="PROSITE" id="PS51196"/>
    </source>
</evidence>
<dbReference type="Pfam" id="PF21090">
    <property type="entry name" value="P-loop_SecA"/>
    <property type="match status" value="1"/>
</dbReference>
<dbReference type="InterPro" id="IPR027417">
    <property type="entry name" value="P-loop_NTPase"/>
</dbReference>
<dbReference type="Pfam" id="PF07517">
    <property type="entry name" value="SecA_DEAD"/>
    <property type="match status" value="1"/>
</dbReference>
<evidence type="ECO:0000256" key="8">
    <source>
        <dbReference type="ARBA" id="ARBA00023136"/>
    </source>
</evidence>
<dbReference type="Proteomes" id="UP001470230">
    <property type="component" value="Unassembled WGS sequence"/>
</dbReference>
<feature type="compositionally biased region" description="Acidic residues" evidence="9">
    <location>
        <begin position="139"/>
        <end position="154"/>
    </location>
</feature>
<evidence type="ECO:0008006" key="15">
    <source>
        <dbReference type="Google" id="ProtNLM"/>
    </source>
</evidence>
<evidence type="ECO:0000256" key="5">
    <source>
        <dbReference type="ARBA" id="ARBA00022927"/>
    </source>
</evidence>
<evidence type="ECO:0000256" key="7">
    <source>
        <dbReference type="ARBA" id="ARBA00023010"/>
    </source>
</evidence>
<feature type="region of interest" description="Disordered" evidence="9">
    <location>
        <begin position="133"/>
        <end position="223"/>
    </location>
</feature>
<dbReference type="PROSITE" id="PS51194">
    <property type="entry name" value="HELICASE_CTER"/>
    <property type="match status" value="1"/>
</dbReference>